<reference evidence="5" key="1">
    <citation type="submission" date="2021-11" db="EMBL/GenBank/DDBJ databases">
        <authorList>
            <person name="Qingchun L."/>
            <person name="Dong Z."/>
            <person name="Zongwei Q."/>
            <person name="Jia Z."/>
            <person name="Duotao L."/>
        </authorList>
    </citation>
    <scope>NUCLEOTIDE SEQUENCE</scope>
    <source>
        <strain evidence="5">WLY-B-L2</strain>
    </source>
</reference>
<evidence type="ECO:0000256" key="3">
    <source>
        <dbReference type="PROSITE-ProRule" id="PRU01278"/>
    </source>
</evidence>
<dbReference type="SUPFAM" id="SSF143414">
    <property type="entry name" value="CcmK-like"/>
    <property type="match status" value="1"/>
</dbReference>
<evidence type="ECO:0000256" key="2">
    <source>
        <dbReference type="ARBA" id="ARBA00024446"/>
    </source>
</evidence>
<proteinExistence type="inferred from homology"/>
<dbReference type="SMART" id="SM00877">
    <property type="entry name" value="BMC"/>
    <property type="match status" value="1"/>
</dbReference>
<accession>A0ABS8N3P6</accession>
<feature type="domain" description="BMC" evidence="4">
    <location>
        <begin position="3"/>
        <end position="89"/>
    </location>
</feature>
<dbReference type="Gene3D" id="3.30.70.1710">
    <property type="match status" value="1"/>
</dbReference>
<organism evidence="5 6">
    <name type="scientific">Clostridium aromativorans</name>
    <dbReference type="NCBI Taxonomy" id="2836848"/>
    <lineage>
        <taxon>Bacteria</taxon>
        <taxon>Bacillati</taxon>
        <taxon>Bacillota</taxon>
        <taxon>Clostridia</taxon>
        <taxon>Eubacteriales</taxon>
        <taxon>Clostridiaceae</taxon>
        <taxon>Clostridium</taxon>
    </lineage>
</organism>
<evidence type="ECO:0000259" key="4">
    <source>
        <dbReference type="PROSITE" id="PS51930"/>
    </source>
</evidence>
<comment type="similarity">
    <text evidence="3">Belongs to the bacterial microcompartments protein family.</text>
</comment>
<keyword evidence="6" id="KW-1185">Reference proteome</keyword>
<dbReference type="PROSITE" id="PS51930">
    <property type="entry name" value="BMC_2"/>
    <property type="match status" value="1"/>
</dbReference>
<keyword evidence="2" id="KW-1283">Bacterial microcompartment</keyword>
<dbReference type="CDD" id="cd07045">
    <property type="entry name" value="BMC_CcmK_like"/>
    <property type="match status" value="1"/>
</dbReference>
<dbReference type="PANTHER" id="PTHR33941">
    <property type="entry name" value="PROPANEDIOL UTILIZATION PROTEIN PDUA"/>
    <property type="match status" value="1"/>
</dbReference>
<protein>
    <submittedName>
        <fullName evidence="5">BMC domain-containing protein</fullName>
    </submittedName>
</protein>
<dbReference type="RefSeq" id="WP_229980449.1">
    <property type="nucleotide sequence ID" value="NZ_JAJJPB010000001.1"/>
</dbReference>
<sequence length="224" mass="24323">MQALGLIETKGLVAAIVAVDAMLKAAYVNILEKTYVGGGLVSIAVTGDVAAAKVAVEAGAAAVKLINNTLLISQHVIPRPHEYLDKIIVSSVPAKSEDILVTASAEAELKEEVENIVEVPVEVKETVTIEDLGVKETNNRESMPKETTVLLKEGLSKKHNKEAVDKIVFECGPEKAIEILSKYKVVELRNLARKYENFGIRGREISRASKKLLIAEFGKYYGHS</sequence>
<dbReference type="InterPro" id="IPR000249">
    <property type="entry name" value="BMC_dom"/>
</dbReference>
<dbReference type="Proteomes" id="UP001165422">
    <property type="component" value="Unassembled WGS sequence"/>
</dbReference>
<evidence type="ECO:0000313" key="5">
    <source>
        <dbReference type="EMBL" id="MCC9293433.1"/>
    </source>
</evidence>
<dbReference type="InterPro" id="IPR044872">
    <property type="entry name" value="CcmK/CsoS1_BMC"/>
</dbReference>
<comment type="subcellular location">
    <subcellularLocation>
        <location evidence="1">Bacterial microcompartment</location>
    </subcellularLocation>
</comment>
<name>A0ABS8N3P6_9CLOT</name>
<dbReference type="PANTHER" id="PTHR33941:SF11">
    <property type="entry name" value="BACTERIAL MICROCOMPARTMENT SHELL PROTEIN PDUJ"/>
    <property type="match status" value="1"/>
</dbReference>
<dbReference type="EMBL" id="JAJJPB010000001">
    <property type="protein sequence ID" value="MCC9293433.1"/>
    <property type="molecule type" value="Genomic_DNA"/>
</dbReference>
<dbReference type="InterPro" id="IPR037233">
    <property type="entry name" value="CcmK-like_sf"/>
</dbReference>
<gene>
    <name evidence="5" type="ORF">LN736_00895</name>
</gene>
<evidence type="ECO:0000313" key="6">
    <source>
        <dbReference type="Proteomes" id="UP001165422"/>
    </source>
</evidence>
<dbReference type="Pfam" id="PF00936">
    <property type="entry name" value="BMC"/>
    <property type="match status" value="1"/>
</dbReference>
<dbReference type="InterPro" id="IPR050575">
    <property type="entry name" value="BMC_shell"/>
</dbReference>
<evidence type="ECO:0000256" key="1">
    <source>
        <dbReference type="ARBA" id="ARBA00024322"/>
    </source>
</evidence>
<comment type="caution">
    <text evidence="5">The sequence shown here is derived from an EMBL/GenBank/DDBJ whole genome shotgun (WGS) entry which is preliminary data.</text>
</comment>